<proteinExistence type="predicted"/>
<evidence type="ECO:0000313" key="3">
    <source>
        <dbReference type="EMBL" id="TXD73951.1"/>
    </source>
</evidence>
<dbReference type="Pfam" id="PF18962">
    <property type="entry name" value="Por_Secre_tail"/>
    <property type="match status" value="1"/>
</dbReference>
<dbReference type="AlphaFoldDB" id="A0A5C6Z3G7"/>
<evidence type="ECO:0000256" key="1">
    <source>
        <dbReference type="ARBA" id="ARBA00022729"/>
    </source>
</evidence>
<reference evidence="3 4" key="1">
    <citation type="submission" date="2019-08" db="EMBL/GenBank/DDBJ databases">
        <title>Genome of Aequorivita antarctica SW49 (type strain).</title>
        <authorList>
            <person name="Bowman J.P."/>
        </authorList>
    </citation>
    <scope>NUCLEOTIDE SEQUENCE [LARGE SCALE GENOMIC DNA]</scope>
    <source>
        <strain evidence="3 4">SW49</strain>
    </source>
</reference>
<sequence length="273" mass="29485">MKKITFIASLLLYTISFSQIRINEVDVDQEGTDVTEFVEILSDSPNFSLEGYIVVFYNGTDDESYKRVDLTGYVTDSEGFFIIGSSATPGVDISIGTSNTIQNGPDAIAIYQDEVSNFPNGTPVTNVNLIDAIVYGTNDDDDPELLAGLDQTVQYDEDLNGNKDTESIQNDGAGSFCVDAPTLRATNACILSIGESKADVFNIYPNPASNGYIYITSKVSGAKNISIFDVLGKQVLKNSLSGERLDISALNSGIYIMKIDQGKTSATKKLIVK</sequence>
<organism evidence="3 4">
    <name type="scientific">Aequorivita antarctica</name>
    <dbReference type="NCBI Taxonomy" id="153266"/>
    <lineage>
        <taxon>Bacteria</taxon>
        <taxon>Pseudomonadati</taxon>
        <taxon>Bacteroidota</taxon>
        <taxon>Flavobacteriia</taxon>
        <taxon>Flavobacteriales</taxon>
        <taxon>Flavobacteriaceae</taxon>
        <taxon>Aequorivita</taxon>
    </lineage>
</organism>
<dbReference type="PANTHER" id="PTHR37397:SF1">
    <property type="entry name" value="LTD DOMAIN-CONTAINING PROTEIN"/>
    <property type="match status" value="1"/>
</dbReference>
<name>A0A5C6Z3G7_9FLAO</name>
<evidence type="ECO:0000259" key="2">
    <source>
        <dbReference type="Pfam" id="PF18962"/>
    </source>
</evidence>
<dbReference type="PANTHER" id="PTHR37397">
    <property type="entry name" value="SI:CH211-183D21.1"/>
    <property type="match status" value="1"/>
</dbReference>
<gene>
    <name evidence="3" type="ORF">ESU54_05630</name>
</gene>
<dbReference type="EMBL" id="VORT01000003">
    <property type="protein sequence ID" value="TXD73951.1"/>
    <property type="molecule type" value="Genomic_DNA"/>
</dbReference>
<accession>A0A5C6Z3G7</accession>
<comment type="caution">
    <text evidence="3">The sequence shown here is derived from an EMBL/GenBank/DDBJ whole genome shotgun (WGS) entry which is preliminary data.</text>
</comment>
<evidence type="ECO:0000313" key="4">
    <source>
        <dbReference type="Proteomes" id="UP000321497"/>
    </source>
</evidence>
<keyword evidence="4" id="KW-1185">Reference proteome</keyword>
<protein>
    <submittedName>
        <fullName evidence="3">T9SS type A sorting domain-containing protein</fullName>
    </submittedName>
</protein>
<dbReference type="RefSeq" id="WP_111843623.1">
    <property type="nucleotide sequence ID" value="NZ_UEGI01000002.1"/>
</dbReference>
<keyword evidence="1" id="KW-0732">Signal</keyword>
<dbReference type="OrthoDB" id="862563at2"/>
<feature type="domain" description="Secretion system C-terminal sorting" evidence="2">
    <location>
        <begin position="203"/>
        <end position="272"/>
    </location>
</feature>
<dbReference type="InterPro" id="IPR026444">
    <property type="entry name" value="Secre_tail"/>
</dbReference>
<dbReference type="Proteomes" id="UP000321497">
    <property type="component" value="Unassembled WGS sequence"/>
</dbReference>
<dbReference type="NCBIfam" id="TIGR04183">
    <property type="entry name" value="Por_Secre_tail"/>
    <property type="match status" value="1"/>
</dbReference>